<dbReference type="InterPro" id="IPR049166">
    <property type="entry name" value="GH39_cat"/>
</dbReference>
<dbReference type="Gene3D" id="3.20.20.80">
    <property type="entry name" value="Glycosidases"/>
    <property type="match status" value="1"/>
</dbReference>
<evidence type="ECO:0000256" key="3">
    <source>
        <dbReference type="ARBA" id="ARBA00023295"/>
    </source>
</evidence>
<reference evidence="6" key="1">
    <citation type="journal article" date="2020" name="Microorganisms">
        <title>Complete Genome of a Member of a New Bacterial Lineage in the Microgenomates Group Reveals an Unusual Nucleotide Composition Disparity Between Two Strands of DNA and Limited Metabolic Potential.</title>
        <authorList>
            <person name="Kadnikov V.V."/>
            <person name="Mardanov A.V."/>
            <person name="Beletsky A.V."/>
            <person name="Karnachuk O.V."/>
            <person name="Ravin N.V."/>
        </authorList>
    </citation>
    <scope>NUCLEOTIDE SEQUENCE [LARGE SCALE GENOMIC DNA]</scope>
</reference>
<evidence type="ECO:0000259" key="4">
    <source>
        <dbReference type="Pfam" id="PF01229"/>
    </source>
</evidence>
<dbReference type="AlphaFoldDB" id="A0A857NGA1"/>
<protein>
    <submittedName>
        <fullName evidence="5">Glycosyl hydrolases family 39</fullName>
    </submittedName>
</protein>
<dbReference type="EMBL" id="CP047901">
    <property type="protein sequence ID" value="QHO63258.1"/>
    <property type="molecule type" value="Genomic_DNA"/>
</dbReference>
<dbReference type="InterPro" id="IPR017853">
    <property type="entry name" value="GH"/>
</dbReference>
<dbReference type="GO" id="GO:0004553">
    <property type="term" value="F:hydrolase activity, hydrolyzing O-glycosyl compounds"/>
    <property type="evidence" value="ECO:0007669"/>
    <property type="project" value="TreeGrafter"/>
</dbReference>
<evidence type="ECO:0000256" key="1">
    <source>
        <dbReference type="ARBA" id="ARBA00008875"/>
    </source>
</evidence>
<dbReference type="Pfam" id="PF01229">
    <property type="entry name" value="Glyco_hydro_39"/>
    <property type="match status" value="1"/>
</dbReference>
<name>A0A857NGA1_9BACT</name>
<gene>
    <name evidence="5" type="ORF">MICH65_0277</name>
</gene>
<dbReference type="KEGG" id="caqa:MICH65_0277"/>
<dbReference type="PANTHER" id="PTHR12631">
    <property type="entry name" value="ALPHA-L-IDURONIDASE"/>
    <property type="match status" value="1"/>
</dbReference>
<feature type="domain" description="Glycosyl hydrolases family 39 N-terminal catalytic" evidence="4">
    <location>
        <begin position="74"/>
        <end position="249"/>
    </location>
</feature>
<keyword evidence="2 5" id="KW-0378">Hydrolase</keyword>
<dbReference type="PANTHER" id="PTHR12631:SF10">
    <property type="entry name" value="BETA-XYLOSIDASE-LIKE PROTEIN-RELATED"/>
    <property type="match status" value="1"/>
</dbReference>
<proteinExistence type="inferred from homology"/>
<dbReference type="SUPFAM" id="SSF51445">
    <property type="entry name" value="(Trans)glycosidases"/>
    <property type="match status" value="1"/>
</dbReference>
<dbReference type="InterPro" id="IPR051923">
    <property type="entry name" value="Glycosyl_Hydrolase_39"/>
</dbReference>
<organism evidence="5 6">
    <name type="scientific">Candidatus Chazhemtobacterium aquaticus</name>
    <dbReference type="NCBI Taxonomy" id="2715735"/>
    <lineage>
        <taxon>Bacteria</taxon>
        <taxon>Candidatus Chazhemtobacteraceae</taxon>
        <taxon>Candidatus Chazhemtobacterium</taxon>
    </lineage>
</organism>
<evidence type="ECO:0000256" key="2">
    <source>
        <dbReference type="ARBA" id="ARBA00022801"/>
    </source>
</evidence>
<sequence length="449" mass="50335">MVLLLIGLGVSLYALPEAVRMLSKASGEKAEIVVDLEAIIGPMPTPWRNLAQGGEEAGNMLDNVVGETKALRPEYIRLDHIYDMYEVVSQDGGGLRYDWSRLDETVRSILEAGAKPFLALSYMPPAISKGDIIDQPRNWGDWEELVKATIEHYSGRGGLNIDGVYYEVWNEPDLFGGWKVYGEKNYLNLYAAAARGAARAGNVNSFKLGGPATTALYKNWVDQFLDYVVENNLRLDFYSWHRYSRDLEQYEKDVAEIDAWLESHPEKIDLELIVSEWGHDSENDSGYDNGFGAIHTIAASRVMMGRVNRAFVFEIKDGPGVEQYWGRWGLLTHEKNGEVAKKPRYNALVYLNTLGDERVSLDGEGSWVKGIAARKEGVYQVLLVNYDPRGSHNELVPITFDNLPGGEFVYKRSDWGGGVKTVSVATTSAQWKTEEPMRPNSAMVLTLEF</sequence>
<evidence type="ECO:0000313" key="6">
    <source>
        <dbReference type="Proteomes" id="UP000463983"/>
    </source>
</evidence>
<keyword evidence="6" id="KW-1185">Reference proteome</keyword>
<evidence type="ECO:0000313" key="5">
    <source>
        <dbReference type="EMBL" id="QHO63258.1"/>
    </source>
</evidence>
<keyword evidence="3" id="KW-0326">Glycosidase</keyword>
<comment type="similarity">
    <text evidence="1">Belongs to the glycosyl hydrolase 39 family.</text>
</comment>
<dbReference type="Proteomes" id="UP000463983">
    <property type="component" value="Chromosome"/>
</dbReference>
<accession>A0A857NGA1</accession>